<evidence type="ECO:0000313" key="2">
    <source>
        <dbReference type="Proteomes" id="UP000256373"/>
    </source>
</evidence>
<protein>
    <recommendedName>
        <fullName evidence="3">Collagen-like protein</fullName>
    </recommendedName>
</protein>
<organism evidence="1 2">
    <name type="scientific">Dyadobacter luteus</name>
    <dbReference type="NCBI Taxonomy" id="2259619"/>
    <lineage>
        <taxon>Bacteria</taxon>
        <taxon>Pseudomonadati</taxon>
        <taxon>Bacteroidota</taxon>
        <taxon>Cytophagia</taxon>
        <taxon>Cytophagales</taxon>
        <taxon>Spirosomataceae</taxon>
        <taxon>Dyadobacter</taxon>
    </lineage>
</organism>
<dbReference type="Proteomes" id="UP000256373">
    <property type="component" value="Unassembled WGS sequence"/>
</dbReference>
<dbReference type="RefSeq" id="WP_115833105.1">
    <property type="nucleotide sequence ID" value="NZ_QNUL01000023.1"/>
</dbReference>
<reference evidence="1 2" key="1">
    <citation type="submission" date="2018-07" db="EMBL/GenBank/DDBJ databases">
        <title>Dyadobacter roseus sp. nov., isolated from rose rhizosphere soil.</title>
        <authorList>
            <person name="Chen L."/>
        </authorList>
    </citation>
    <scope>NUCLEOTIDE SEQUENCE [LARGE SCALE GENOMIC DNA]</scope>
    <source>
        <strain evidence="1 2">RS19</strain>
    </source>
</reference>
<gene>
    <name evidence="1" type="ORF">DSL64_22030</name>
</gene>
<accession>A0A3D8Y792</accession>
<evidence type="ECO:0008006" key="3">
    <source>
        <dbReference type="Google" id="ProtNLM"/>
    </source>
</evidence>
<sequence length="196" mass="20543">MLKKISFLAYFGLALLLVNCKGEDGAVGPAGATGAKGDAGTVGPAGPKGDTGVSGAARYYSLGVDSTDENGYIFVDIPATTAAEETFWGNAAVLVFLKSNGVYWALPATVTFPGNVESTFAYYHGYAQKVFYAEIFQKDWTGKSNGVTNAPVRKVDDIRVVAIPATAMRLNGQVNWKSLDAATAALGLTESDLKSL</sequence>
<comment type="caution">
    <text evidence="1">The sequence shown here is derived from an EMBL/GenBank/DDBJ whole genome shotgun (WGS) entry which is preliminary data.</text>
</comment>
<evidence type="ECO:0000313" key="1">
    <source>
        <dbReference type="EMBL" id="REA58066.1"/>
    </source>
</evidence>
<dbReference type="Gene3D" id="1.20.5.320">
    <property type="entry name" value="6-Phosphogluconate Dehydrogenase, domain 3"/>
    <property type="match status" value="1"/>
</dbReference>
<keyword evidence="2" id="KW-1185">Reference proteome</keyword>
<proteinExistence type="predicted"/>
<dbReference type="EMBL" id="QNUL01000023">
    <property type="protein sequence ID" value="REA58066.1"/>
    <property type="molecule type" value="Genomic_DNA"/>
</dbReference>
<dbReference type="OrthoDB" id="949042at2"/>
<name>A0A3D8Y792_9BACT</name>
<dbReference type="AlphaFoldDB" id="A0A3D8Y792"/>